<reference evidence="2 3" key="1">
    <citation type="journal article" date="2014" name="Genome Announc.">
        <title>Draft genome sequence of Sclerotinia borealis, a psychrophilic plant pathogenic fungus.</title>
        <authorList>
            <person name="Mardanov A.V."/>
            <person name="Beletsky A.V."/>
            <person name="Kadnikov V.V."/>
            <person name="Ignatov A.N."/>
            <person name="Ravin N.V."/>
        </authorList>
    </citation>
    <scope>NUCLEOTIDE SEQUENCE [LARGE SCALE GENOMIC DNA]</scope>
    <source>
        <strain evidence="3">F-4157</strain>
    </source>
</reference>
<dbReference type="Proteomes" id="UP000019487">
    <property type="component" value="Unassembled WGS sequence"/>
</dbReference>
<comment type="caution">
    <text evidence="2">The sequence shown here is derived from an EMBL/GenBank/DDBJ whole genome shotgun (WGS) entry which is preliminary data.</text>
</comment>
<accession>W9C794</accession>
<dbReference type="AlphaFoldDB" id="W9C794"/>
<gene>
    <name evidence="2" type="ORF">SBOR_9190</name>
</gene>
<proteinExistence type="predicted"/>
<evidence type="ECO:0000313" key="2">
    <source>
        <dbReference type="EMBL" id="ESZ90425.1"/>
    </source>
</evidence>
<evidence type="ECO:0000313" key="3">
    <source>
        <dbReference type="Proteomes" id="UP000019487"/>
    </source>
</evidence>
<dbReference type="EMBL" id="AYSA01000630">
    <property type="protein sequence ID" value="ESZ90425.1"/>
    <property type="molecule type" value="Genomic_DNA"/>
</dbReference>
<organism evidence="2 3">
    <name type="scientific">Sclerotinia borealis (strain F-4128)</name>
    <dbReference type="NCBI Taxonomy" id="1432307"/>
    <lineage>
        <taxon>Eukaryota</taxon>
        <taxon>Fungi</taxon>
        <taxon>Dikarya</taxon>
        <taxon>Ascomycota</taxon>
        <taxon>Pezizomycotina</taxon>
        <taxon>Leotiomycetes</taxon>
        <taxon>Helotiales</taxon>
        <taxon>Sclerotiniaceae</taxon>
        <taxon>Sclerotinia</taxon>
    </lineage>
</organism>
<dbReference type="HOGENOM" id="CLU_1797594_0_0_1"/>
<feature type="region of interest" description="Disordered" evidence="1">
    <location>
        <begin position="55"/>
        <end position="78"/>
    </location>
</feature>
<sequence length="144" mass="16109">MYPGITNLVQFSSSLLSNDEVSQERPWVPGDIHKIMHLSAELEAAPLPHAEITRDLSSSTSYPSPHHIPRSTSSEKGGSPVVQWCLSHRMTEARLLLFFNRVSKGRRAKIEASSNMAFELVPNAPNGEISQLIQFFHFIVPFIL</sequence>
<keyword evidence="3" id="KW-1185">Reference proteome</keyword>
<name>W9C794_SCLBF</name>
<protein>
    <submittedName>
        <fullName evidence="2">Uncharacterized protein</fullName>
    </submittedName>
</protein>
<evidence type="ECO:0000256" key="1">
    <source>
        <dbReference type="SAM" id="MobiDB-lite"/>
    </source>
</evidence>